<dbReference type="Gene3D" id="3.30.565.10">
    <property type="entry name" value="Histidine kinase-like ATPase, C-terminal domain"/>
    <property type="match status" value="1"/>
</dbReference>
<evidence type="ECO:0000256" key="5">
    <source>
        <dbReference type="ARBA" id="ARBA00022777"/>
    </source>
</evidence>
<dbReference type="Pfam" id="PF08448">
    <property type="entry name" value="PAS_4"/>
    <property type="match status" value="2"/>
</dbReference>
<keyword evidence="3" id="KW-0597">Phosphoprotein</keyword>
<evidence type="ECO:0000313" key="9">
    <source>
        <dbReference type="Proteomes" id="UP000182826"/>
    </source>
</evidence>
<keyword evidence="4" id="KW-0808">Transferase</keyword>
<dbReference type="PRINTS" id="PR00344">
    <property type="entry name" value="BCTRLSENSOR"/>
</dbReference>
<dbReference type="AlphaFoldDB" id="A0A1J7BPH4"/>
<organism evidence="8 9">
    <name type="scientific">Flavobacterium johnsoniae</name>
    <name type="common">Cytophaga johnsonae</name>
    <dbReference type="NCBI Taxonomy" id="986"/>
    <lineage>
        <taxon>Bacteria</taxon>
        <taxon>Pseudomonadati</taxon>
        <taxon>Bacteroidota</taxon>
        <taxon>Flavobacteriia</taxon>
        <taxon>Flavobacteriales</taxon>
        <taxon>Flavobacteriaceae</taxon>
        <taxon>Flavobacterium</taxon>
    </lineage>
</organism>
<dbReference type="PROSITE" id="PS50109">
    <property type="entry name" value="HIS_KIN"/>
    <property type="match status" value="1"/>
</dbReference>
<dbReference type="InterPro" id="IPR004358">
    <property type="entry name" value="Sig_transdc_His_kin-like_C"/>
</dbReference>
<dbReference type="EC" id="2.7.13.3" evidence="2"/>
<dbReference type="InterPro" id="IPR003594">
    <property type="entry name" value="HATPase_dom"/>
</dbReference>
<dbReference type="PROSITE" id="PS50113">
    <property type="entry name" value="PAC"/>
    <property type="match status" value="3"/>
</dbReference>
<dbReference type="Pfam" id="PF02518">
    <property type="entry name" value="HATPase_c"/>
    <property type="match status" value="1"/>
</dbReference>
<feature type="domain" description="PAC" evidence="7">
    <location>
        <begin position="122"/>
        <end position="176"/>
    </location>
</feature>
<accession>A0A1J7BPH4</accession>
<protein>
    <recommendedName>
        <fullName evidence="2">histidine kinase</fullName>
        <ecNumber evidence="2">2.7.13.3</ecNumber>
    </recommendedName>
</protein>
<evidence type="ECO:0000256" key="3">
    <source>
        <dbReference type="ARBA" id="ARBA00022553"/>
    </source>
</evidence>
<reference evidence="8 9" key="1">
    <citation type="submission" date="2016-10" db="EMBL/GenBank/DDBJ databases">
        <title>Draft Genome Sequence of Rhizobacteria Flavobacterium johnsoniae CI04.</title>
        <authorList>
            <person name="Bravo J.I."/>
            <person name="Lozano G.L."/>
            <person name="Handelsman J."/>
        </authorList>
    </citation>
    <scope>NUCLEOTIDE SEQUENCE [LARGE SCALE GENOMIC DNA]</scope>
    <source>
        <strain evidence="8 9">CI04</strain>
    </source>
</reference>
<keyword evidence="5" id="KW-0418">Kinase</keyword>
<dbReference type="EMBL" id="MLFK01000009">
    <property type="protein sequence ID" value="OIV40591.1"/>
    <property type="molecule type" value="Genomic_DNA"/>
</dbReference>
<evidence type="ECO:0000256" key="2">
    <source>
        <dbReference type="ARBA" id="ARBA00012438"/>
    </source>
</evidence>
<dbReference type="SUPFAM" id="SSF55785">
    <property type="entry name" value="PYP-like sensor domain (PAS domain)"/>
    <property type="match status" value="2"/>
</dbReference>
<dbReference type="Gene3D" id="3.30.450.20">
    <property type="entry name" value="PAS domain"/>
    <property type="match status" value="3"/>
</dbReference>
<dbReference type="InterPro" id="IPR013656">
    <property type="entry name" value="PAS_4"/>
</dbReference>
<dbReference type="Gene3D" id="1.10.287.130">
    <property type="match status" value="1"/>
</dbReference>
<dbReference type="SMART" id="SM00387">
    <property type="entry name" value="HATPase_c"/>
    <property type="match status" value="1"/>
</dbReference>
<dbReference type="InterPro" id="IPR036890">
    <property type="entry name" value="HATPase_C_sf"/>
</dbReference>
<proteinExistence type="predicted"/>
<dbReference type="InterPro" id="IPR000014">
    <property type="entry name" value="PAS"/>
</dbReference>
<dbReference type="OrthoDB" id="5401121at2"/>
<dbReference type="SUPFAM" id="SSF47384">
    <property type="entry name" value="Homodimeric domain of signal transducing histidine kinase"/>
    <property type="match status" value="1"/>
</dbReference>
<evidence type="ECO:0000259" key="7">
    <source>
        <dbReference type="PROSITE" id="PS50113"/>
    </source>
</evidence>
<dbReference type="InterPro" id="IPR036097">
    <property type="entry name" value="HisK_dim/P_sf"/>
</dbReference>
<dbReference type="InterPro" id="IPR003661">
    <property type="entry name" value="HisK_dim/P_dom"/>
</dbReference>
<dbReference type="SUPFAM" id="SSF55874">
    <property type="entry name" value="ATPase domain of HSP90 chaperone/DNA topoisomerase II/histidine kinase"/>
    <property type="match status" value="1"/>
</dbReference>
<dbReference type="Pfam" id="PF00512">
    <property type="entry name" value="HisKA"/>
    <property type="match status" value="1"/>
</dbReference>
<evidence type="ECO:0000256" key="1">
    <source>
        <dbReference type="ARBA" id="ARBA00000085"/>
    </source>
</evidence>
<evidence type="ECO:0000256" key="4">
    <source>
        <dbReference type="ARBA" id="ARBA00022679"/>
    </source>
</evidence>
<comment type="caution">
    <text evidence="8">The sequence shown here is derived from an EMBL/GenBank/DDBJ whole genome shotgun (WGS) entry which is preliminary data.</text>
</comment>
<evidence type="ECO:0000259" key="6">
    <source>
        <dbReference type="PROSITE" id="PS50109"/>
    </source>
</evidence>
<gene>
    <name evidence="8" type="ORF">BKM63_17135</name>
</gene>
<dbReference type="SMART" id="SM00091">
    <property type="entry name" value="PAS"/>
    <property type="match status" value="2"/>
</dbReference>
<dbReference type="InterPro" id="IPR052162">
    <property type="entry name" value="Sensor_kinase/Photoreceptor"/>
</dbReference>
<dbReference type="RefSeq" id="WP_071637793.1">
    <property type="nucleotide sequence ID" value="NZ_MLFK01000009.1"/>
</dbReference>
<dbReference type="InterPro" id="IPR005467">
    <property type="entry name" value="His_kinase_dom"/>
</dbReference>
<dbReference type="Proteomes" id="UP000182826">
    <property type="component" value="Unassembled WGS sequence"/>
</dbReference>
<feature type="domain" description="PAC" evidence="7">
    <location>
        <begin position="246"/>
        <end position="299"/>
    </location>
</feature>
<dbReference type="GO" id="GO:0000155">
    <property type="term" value="F:phosphorelay sensor kinase activity"/>
    <property type="evidence" value="ECO:0007669"/>
    <property type="project" value="InterPro"/>
</dbReference>
<dbReference type="SMART" id="SM00388">
    <property type="entry name" value="HisKA"/>
    <property type="match status" value="1"/>
</dbReference>
<dbReference type="InterPro" id="IPR000700">
    <property type="entry name" value="PAS-assoc_C"/>
</dbReference>
<dbReference type="CDD" id="cd00082">
    <property type="entry name" value="HisKA"/>
    <property type="match status" value="1"/>
</dbReference>
<dbReference type="PANTHER" id="PTHR43304">
    <property type="entry name" value="PHYTOCHROME-LIKE PROTEIN CPH1"/>
    <property type="match status" value="1"/>
</dbReference>
<comment type="catalytic activity">
    <reaction evidence="1">
        <text>ATP + protein L-histidine = ADP + protein N-phospho-L-histidine.</text>
        <dbReference type="EC" id="2.7.13.3"/>
    </reaction>
</comment>
<evidence type="ECO:0000313" key="8">
    <source>
        <dbReference type="EMBL" id="OIV40591.1"/>
    </source>
</evidence>
<feature type="domain" description="Histidine kinase" evidence="6">
    <location>
        <begin position="459"/>
        <end position="686"/>
    </location>
</feature>
<feature type="domain" description="PAC" evidence="7">
    <location>
        <begin position="377"/>
        <end position="430"/>
    </location>
</feature>
<sequence length="688" mass="76654">MNFHNNNSESGNNHYFLNGSDQMSTTLRQTDWSQHVLGVPENWSISLRNAVAMVLSSKFPMILWWGSELIQFHNDASVPLLSGIGKMQEAGKPADDNWSGTWHLTGPVIQKVMQSGEAVNFQDQPVSFTEGENEKEAQFFCFSYSPLFGDTGKVEGVLGICADISAAKQSEQQIRSLVDSAPFPIGVYEGRNMRIAMANQAIIDVWGKGSDIIGKTYFDALPELENQDIYPRLLEVYSEGRPFNARNQRVDLMVQGNLQPFYFNYSFTPLFNQEGQVYGVLNTAADVTDLNLAKIKVEQTQQDFKNLILQAPVCMCLLLGPSHTVEVANDCMINLWGKEERDVMNRPIFEALPDAKEQGLEALLDHVYKTGETFTANEMPVHLIRFGNPDIVYQNFIYEPYRDASGEILGVIAISNDVTKQVLAMRRIEEIVQQRTQQLESANESLSRSNSQLAEFAYIASHDLQEPLRKISIFSQMLESKVGGSLDAKSQGQLKKIKESSERMQALVKDVLAYSQLNNAGGEIASVDLNKIVEGILSDMELLIEQKEAVIAVGRLPIVPGQTLQLTQLLSNLIGNSLKFHRPGSVPQISVEAFEVPDQEKTVLSLDAAVDFVKIVVSDKGIGFKEEQADKIFELFQRLHSKTEFEGTGIGLSICMKIVENHHGLITAQGSSENGARFNIYLPLKRTQ</sequence>
<dbReference type="InterPro" id="IPR035965">
    <property type="entry name" value="PAS-like_dom_sf"/>
</dbReference>
<dbReference type="PANTHER" id="PTHR43304:SF1">
    <property type="entry name" value="PAC DOMAIN-CONTAINING PROTEIN"/>
    <property type="match status" value="1"/>
</dbReference>
<keyword evidence="9" id="KW-1185">Reference proteome</keyword>
<name>A0A1J7BPH4_FLAJO</name>